<feature type="compositionally biased region" description="Polar residues" evidence="1">
    <location>
        <begin position="103"/>
        <end position="113"/>
    </location>
</feature>
<protein>
    <submittedName>
        <fullName evidence="2">Uncharacterized protein</fullName>
    </submittedName>
</protein>
<evidence type="ECO:0000256" key="1">
    <source>
        <dbReference type="SAM" id="MobiDB-lite"/>
    </source>
</evidence>
<feature type="region of interest" description="Disordered" evidence="1">
    <location>
        <begin position="26"/>
        <end position="50"/>
    </location>
</feature>
<dbReference type="Proteomes" id="UP000438429">
    <property type="component" value="Unassembled WGS sequence"/>
</dbReference>
<accession>A0A6A4T4J1</accession>
<gene>
    <name evidence="2" type="ORF">F2P81_007493</name>
</gene>
<reference evidence="2 3" key="1">
    <citation type="submission" date="2019-06" db="EMBL/GenBank/DDBJ databases">
        <title>Draft genomes of female and male turbot (Scophthalmus maximus).</title>
        <authorList>
            <person name="Xu H."/>
            <person name="Xu X.-W."/>
            <person name="Shao C."/>
            <person name="Chen S."/>
        </authorList>
    </citation>
    <scope>NUCLEOTIDE SEQUENCE [LARGE SCALE GENOMIC DNA]</scope>
    <source>
        <strain evidence="2">Ysfricsl-2016a</strain>
        <tissue evidence="2">Blood</tissue>
    </source>
</reference>
<name>A0A6A4T4J1_SCOMX</name>
<organism evidence="2 3">
    <name type="scientific">Scophthalmus maximus</name>
    <name type="common">Turbot</name>
    <name type="synonym">Psetta maxima</name>
    <dbReference type="NCBI Taxonomy" id="52904"/>
    <lineage>
        <taxon>Eukaryota</taxon>
        <taxon>Metazoa</taxon>
        <taxon>Chordata</taxon>
        <taxon>Craniata</taxon>
        <taxon>Vertebrata</taxon>
        <taxon>Euteleostomi</taxon>
        <taxon>Actinopterygii</taxon>
        <taxon>Neopterygii</taxon>
        <taxon>Teleostei</taxon>
        <taxon>Neoteleostei</taxon>
        <taxon>Acanthomorphata</taxon>
        <taxon>Carangaria</taxon>
        <taxon>Pleuronectiformes</taxon>
        <taxon>Pleuronectoidei</taxon>
        <taxon>Scophthalmidae</taxon>
        <taxon>Scophthalmus</taxon>
    </lineage>
</organism>
<feature type="compositionally biased region" description="Polar residues" evidence="1">
    <location>
        <begin position="84"/>
        <end position="94"/>
    </location>
</feature>
<dbReference type="AlphaFoldDB" id="A0A6A4T4J1"/>
<feature type="region of interest" description="Disordered" evidence="1">
    <location>
        <begin position="75"/>
        <end position="113"/>
    </location>
</feature>
<evidence type="ECO:0000313" key="2">
    <source>
        <dbReference type="EMBL" id="KAF0039258.1"/>
    </source>
</evidence>
<dbReference type="EMBL" id="VEVO01000007">
    <property type="protein sequence ID" value="KAF0039258.1"/>
    <property type="molecule type" value="Genomic_DNA"/>
</dbReference>
<evidence type="ECO:0000313" key="3">
    <source>
        <dbReference type="Proteomes" id="UP000438429"/>
    </source>
</evidence>
<sequence length="113" mass="13212">MMKPRGSTEIFHRSEGTQKAQRFVNEAEPGEAEQIEATKKKNLHRQQRQGFREDARLRVRIARLQLEAQDKARQAELDFRQVQFRKTGSDISGSHSDDEHRSNSTSKFSTEYY</sequence>
<comment type="caution">
    <text evidence="2">The sequence shown here is derived from an EMBL/GenBank/DDBJ whole genome shotgun (WGS) entry which is preliminary data.</text>
</comment>
<proteinExistence type="predicted"/>